<evidence type="ECO:0000256" key="3">
    <source>
        <dbReference type="SAM" id="SignalP"/>
    </source>
</evidence>
<feature type="transmembrane region" description="Helical" evidence="2">
    <location>
        <begin position="471"/>
        <end position="491"/>
    </location>
</feature>
<feature type="transmembrane region" description="Helical" evidence="2">
    <location>
        <begin position="1092"/>
        <end position="1115"/>
    </location>
</feature>
<feature type="transmembrane region" description="Helical" evidence="2">
    <location>
        <begin position="1593"/>
        <end position="1616"/>
    </location>
</feature>
<feature type="transmembrane region" description="Helical" evidence="2">
    <location>
        <begin position="1502"/>
        <end position="1520"/>
    </location>
</feature>
<dbReference type="EMBL" id="CAACVS010000276">
    <property type="protein sequence ID" value="VEU40356.1"/>
    <property type="molecule type" value="Genomic_DNA"/>
</dbReference>
<dbReference type="PANTHER" id="PTHR46687">
    <property type="entry name" value="PROTEIN DISPATCHED HOMOLOG 3"/>
    <property type="match status" value="1"/>
</dbReference>
<feature type="transmembrane region" description="Helical" evidence="2">
    <location>
        <begin position="512"/>
        <end position="540"/>
    </location>
</feature>
<protein>
    <recommendedName>
        <fullName evidence="4">SSD domain-containing protein</fullName>
    </recommendedName>
</protein>
<gene>
    <name evidence="5" type="ORF">PSNMU_V1.4_AUG-EV-PASAV3_0072400</name>
</gene>
<keyword evidence="2" id="KW-0812">Transmembrane</keyword>
<feature type="transmembrane region" description="Helical" evidence="2">
    <location>
        <begin position="875"/>
        <end position="896"/>
    </location>
</feature>
<evidence type="ECO:0000313" key="5">
    <source>
        <dbReference type="EMBL" id="VEU40356.1"/>
    </source>
</evidence>
<feature type="compositionally biased region" description="Low complexity" evidence="1">
    <location>
        <begin position="1265"/>
        <end position="1296"/>
    </location>
</feature>
<reference evidence="5 6" key="1">
    <citation type="submission" date="2019-01" db="EMBL/GenBank/DDBJ databases">
        <authorList>
            <person name="Ferrante I. M."/>
        </authorList>
    </citation>
    <scope>NUCLEOTIDE SEQUENCE [LARGE SCALE GENOMIC DNA]</scope>
    <source>
        <strain evidence="5 6">B856</strain>
    </source>
</reference>
<feature type="compositionally biased region" description="Gly residues" evidence="1">
    <location>
        <begin position="1255"/>
        <end position="1264"/>
    </location>
</feature>
<feature type="compositionally biased region" description="Polar residues" evidence="1">
    <location>
        <begin position="1220"/>
        <end position="1233"/>
    </location>
</feature>
<keyword evidence="2" id="KW-1133">Transmembrane helix</keyword>
<evidence type="ECO:0000259" key="4">
    <source>
        <dbReference type="PROSITE" id="PS50156"/>
    </source>
</evidence>
<feature type="signal peptide" evidence="3">
    <location>
        <begin position="1"/>
        <end position="27"/>
    </location>
</feature>
<feature type="transmembrane region" description="Helical" evidence="2">
    <location>
        <begin position="817"/>
        <end position="837"/>
    </location>
</feature>
<keyword evidence="2" id="KW-0472">Membrane</keyword>
<dbReference type="InterPro" id="IPR000731">
    <property type="entry name" value="SSD"/>
</dbReference>
<keyword evidence="3" id="KW-0732">Signal</keyword>
<feature type="compositionally biased region" description="Pro residues" evidence="1">
    <location>
        <begin position="1158"/>
        <end position="1174"/>
    </location>
</feature>
<proteinExistence type="predicted"/>
<feature type="transmembrane region" description="Helical" evidence="2">
    <location>
        <begin position="1527"/>
        <end position="1548"/>
    </location>
</feature>
<feature type="transmembrane region" description="Helical" evidence="2">
    <location>
        <begin position="844"/>
        <end position="863"/>
    </location>
</feature>
<feature type="transmembrane region" description="Helical" evidence="2">
    <location>
        <begin position="948"/>
        <end position="971"/>
    </location>
</feature>
<dbReference type="Proteomes" id="UP000291116">
    <property type="component" value="Unassembled WGS sequence"/>
</dbReference>
<dbReference type="OrthoDB" id="45634at2759"/>
<dbReference type="PANTHER" id="PTHR46687:SF1">
    <property type="entry name" value="PROTEIN DISPATCHED HOMOLOG 3"/>
    <property type="match status" value="1"/>
</dbReference>
<sequence length="1768" mass="196195">MVWNNLPLFNGIVLALYVLSIPNAANGRFMDARKVPLSALTAPGNFYFLEFPVNEYDSQLNPICADGTPYSFAFRRGTDEHVSKLLIEFEGGSACWDDNIGSSCCDVAGSTGRRHVPWLDYMSFFKRQVLLEKTFPELGSCKGVPSGFVSEGAEFILADNNGINGFIDGDLPISLRRDEGWWDRLGGEGSDIRDWSYILLPHCSLDWHLGHKKHPQLIEGCSDDPSKVDAVYHRGGTNVDAVMNWIRKQFPAGLDALVTTAGGKVGGCDDDMDAATPSSIAPAIMASNLAKTKTKSSPSLPSTLVVTEGSKMWDPTLPSPEIMTDRWNTQDLPSGGGFPEAMQSLVESSTEDIQYIWMASYEGTASDEETLWFMKQANDHPQKFHVFEPTAPEAFLEGNQTKLDGNETIPEWCPLYTFPDYDVDVSDFFSDVINRMSWSSPSLPYTDTESTVPKVSSSLPDVEFDNSRSRLSFFSIFVMLGGFVLLAWGIYYVMKRDSAQKGKKAPLSPSDLWFIALTKYPVTFFIISLLIPITLSVVGFSNTTPSINMDFDSYLQVDTDLENVKRNFDVARENQEASLEIEQANCNLYGKNILIRRLSEEDVGNRISEAAVPFIEDSIFGSQALLDELGLEFEIEQNIPFETLPRTHRELSLANLNYFSGGEWMSIMYQNREGGNVFEPDVLKAIHEFESSIYDFPGFQQYCYGLSSCVPIDSLISRFFRNGELVSNIESVLRSFLTDRPALWKLDQYFGPENLASNVTRSFVFLRNVGGDQSATHPWLRSFYRDFLAKHDRKRTYPEFVHTWNNFIMKTTEADDALFHDSLWAIGSLVFVALMILYKVRSLFVVFFSMLGMVLAFSVSYYWLSVHFFVKDITLIWIAGLFVMLGIAADDIFLMVDSFDHTKNEFDEELSNRMTEINSGDSDPDDEKLRDAKLQILRKRIIVAYHKAGSMMLVSSVTTSICFFSNGFGVLTVIQEFGIFMGMVVLVNYLHVMTILPSSILVNEIYVASEEKRFLTWCKSLFIANKLGNEQRDAQCADYNHVDDTDTEKCLENYVNGGKEESKGIIGKTSNLDPAERYLIETYAPFVNKRAYYILVSTVILAIILGICGAINFAVNDGSIVLYSPKYNLGRLEKLVNSYYSESEDVYTTIEKDTAPATFPPNPAPTPVPAPTTPMPTKSSGTSVITAVGFSSPEEAAETYPDDHTVVEPSDLGTEPPESLESSSANQGSNTIDNDSDVAGSGVNSGSNPYVVSGSGNGIGGSGSGIETVTGTGGSTTSNIGGAISKPASPISKPSSTTGMRRRETIHVKLIWGVDAEGTDSSLWVTNKQKKSTNFEHDRALLDLAEPSTQEWLLEVVKMAKSKPELFVRQDKVTWIERLRDFAAYAGVEFPIPKHLFTTYVELLKLQDEESREMIEEGIGTSAPGLAGDFTYASITMRVDSVEVANTAEAAGRMMSEDLYRVWTDFATETNGLSPSGIPRVVAQSAIFLDAYRVEAMYNSTIFTWFVANGLCLLVIVIFIQNLALSFMVMVTITLILLCLGGFLFAVYRIPFGPVEALGVSIFIGLSANYSLHVVHAYHHSRRNNRGEKIKEAIFAVGSPIIASALSTMGASAFLFGCRTWVFIELGILICSITGMALLYTMTFLFSWLSIAGPLPVNEDSRDLSHRWDLKVMCWDTCRGDKKMIPDQRADDDKSVFSIEVVEELKGSLVSGKMDATDLDAEAKDDDSDYSIEIIEDGDGDIQESEKEVEEPTVAIEKKNSQETGRVN</sequence>
<dbReference type="InterPro" id="IPR042480">
    <property type="entry name" value="DISP3"/>
</dbReference>
<feature type="region of interest" description="Disordered" evidence="1">
    <location>
        <begin position="1154"/>
        <end position="1299"/>
    </location>
</feature>
<feature type="transmembrane region" description="Helical" evidence="2">
    <location>
        <begin position="1554"/>
        <end position="1572"/>
    </location>
</feature>
<evidence type="ECO:0000313" key="6">
    <source>
        <dbReference type="Proteomes" id="UP000291116"/>
    </source>
</evidence>
<dbReference type="Gene3D" id="1.20.1640.10">
    <property type="entry name" value="Multidrug efflux transporter AcrB transmembrane domain"/>
    <property type="match status" value="2"/>
</dbReference>
<dbReference type="SUPFAM" id="SSF82866">
    <property type="entry name" value="Multidrug efflux transporter AcrB transmembrane domain"/>
    <property type="match status" value="2"/>
</dbReference>
<dbReference type="InterPro" id="IPR003392">
    <property type="entry name" value="PTHD_SSD"/>
</dbReference>
<evidence type="ECO:0000256" key="1">
    <source>
        <dbReference type="SAM" id="MobiDB-lite"/>
    </source>
</evidence>
<evidence type="ECO:0000256" key="2">
    <source>
        <dbReference type="SAM" id="Phobius"/>
    </source>
</evidence>
<keyword evidence="6" id="KW-1185">Reference proteome</keyword>
<dbReference type="Pfam" id="PF02460">
    <property type="entry name" value="Patched"/>
    <property type="match status" value="1"/>
</dbReference>
<accession>A0A448ZEA9</accession>
<dbReference type="GO" id="GO:0016020">
    <property type="term" value="C:membrane"/>
    <property type="evidence" value="ECO:0007669"/>
    <property type="project" value="InterPro"/>
</dbReference>
<feature type="transmembrane region" description="Helical" evidence="2">
    <location>
        <begin position="1622"/>
        <end position="1646"/>
    </location>
</feature>
<feature type="domain" description="SSD" evidence="4">
    <location>
        <begin position="882"/>
        <end position="1002"/>
    </location>
</feature>
<feature type="region of interest" description="Disordered" evidence="1">
    <location>
        <begin position="1735"/>
        <end position="1768"/>
    </location>
</feature>
<organism evidence="5 6">
    <name type="scientific">Pseudo-nitzschia multistriata</name>
    <dbReference type="NCBI Taxonomy" id="183589"/>
    <lineage>
        <taxon>Eukaryota</taxon>
        <taxon>Sar</taxon>
        <taxon>Stramenopiles</taxon>
        <taxon>Ochrophyta</taxon>
        <taxon>Bacillariophyta</taxon>
        <taxon>Bacillariophyceae</taxon>
        <taxon>Bacillariophycidae</taxon>
        <taxon>Bacillariales</taxon>
        <taxon>Bacillariaceae</taxon>
        <taxon>Pseudo-nitzschia</taxon>
    </lineage>
</organism>
<feature type="transmembrane region" description="Helical" evidence="2">
    <location>
        <begin position="977"/>
        <end position="996"/>
    </location>
</feature>
<feature type="compositionally biased region" description="Acidic residues" evidence="1">
    <location>
        <begin position="1735"/>
        <end position="1751"/>
    </location>
</feature>
<feature type="chain" id="PRO_5019071346" description="SSD domain-containing protein" evidence="3">
    <location>
        <begin position="28"/>
        <end position="1768"/>
    </location>
</feature>
<dbReference type="GO" id="GO:0005737">
    <property type="term" value="C:cytoplasm"/>
    <property type="evidence" value="ECO:0007669"/>
    <property type="project" value="TreeGrafter"/>
</dbReference>
<dbReference type="PROSITE" id="PS50156">
    <property type="entry name" value="SSD"/>
    <property type="match status" value="1"/>
</dbReference>
<name>A0A448ZEA9_9STRA</name>